<dbReference type="EMBL" id="JANIBC010000012">
    <property type="protein sequence ID" value="MCQ8186096.1"/>
    <property type="molecule type" value="Genomic_DNA"/>
</dbReference>
<evidence type="ECO:0000259" key="3">
    <source>
        <dbReference type="Pfam" id="PF08125"/>
    </source>
</evidence>
<reference evidence="4" key="1">
    <citation type="submission" date="2022-07" db="EMBL/GenBank/DDBJ databases">
        <title>Parvularcula maris sp. nov., an algicidal bacterium isolated from seawater.</title>
        <authorList>
            <person name="Li F."/>
        </authorList>
    </citation>
    <scope>NUCLEOTIDE SEQUENCE</scope>
    <source>
        <strain evidence="4">BGMRC 0090</strain>
    </source>
</reference>
<dbReference type="Gene3D" id="1.10.1040.10">
    <property type="entry name" value="N-(1-d-carboxylethyl)-l-norvaline Dehydrogenase, domain 2"/>
    <property type="match status" value="1"/>
</dbReference>
<dbReference type="InterPro" id="IPR013118">
    <property type="entry name" value="Mannitol_DH_C"/>
</dbReference>
<name>A0A9X2LAG1_9PROT</name>
<keyword evidence="5" id="KW-1185">Reference proteome</keyword>
<gene>
    <name evidence="4" type="ORF">NOG11_11925</name>
</gene>
<evidence type="ECO:0000259" key="2">
    <source>
        <dbReference type="Pfam" id="PF01232"/>
    </source>
</evidence>
<dbReference type="PANTHER" id="PTHR43362:SF1">
    <property type="entry name" value="MANNITOL DEHYDROGENASE 2-RELATED"/>
    <property type="match status" value="1"/>
</dbReference>
<dbReference type="InterPro" id="IPR000669">
    <property type="entry name" value="Mannitol_DH"/>
</dbReference>
<dbReference type="Pfam" id="PF08125">
    <property type="entry name" value="Mannitol_dh_C"/>
    <property type="match status" value="1"/>
</dbReference>
<dbReference type="Gene3D" id="3.40.50.720">
    <property type="entry name" value="NAD(P)-binding Rossmann-like Domain"/>
    <property type="match status" value="1"/>
</dbReference>
<dbReference type="InterPro" id="IPR013131">
    <property type="entry name" value="Mannitol_DH_N"/>
</dbReference>
<dbReference type="InterPro" id="IPR013328">
    <property type="entry name" value="6PGD_dom2"/>
</dbReference>
<dbReference type="GO" id="GO:0016616">
    <property type="term" value="F:oxidoreductase activity, acting on the CH-OH group of donors, NAD or NADP as acceptor"/>
    <property type="evidence" value="ECO:0007669"/>
    <property type="project" value="TreeGrafter"/>
</dbReference>
<dbReference type="SUPFAM" id="SSF51735">
    <property type="entry name" value="NAD(P)-binding Rossmann-fold domains"/>
    <property type="match status" value="1"/>
</dbReference>
<dbReference type="RefSeq" id="WP_256619992.1">
    <property type="nucleotide sequence ID" value="NZ_JANIBC010000012.1"/>
</dbReference>
<dbReference type="PRINTS" id="PR00084">
    <property type="entry name" value="MTLDHDRGNASE"/>
</dbReference>
<dbReference type="InterPro" id="IPR036291">
    <property type="entry name" value="NAD(P)-bd_dom_sf"/>
</dbReference>
<dbReference type="SUPFAM" id="SSF48179">
    <property type="entry name" value="6-phosphogluconate dehydrogenase C-terminal domain-like"/>
    <property type="match status" value="1"/>
</dbReference>
<dbReference type="AlphaFoldDB" id="A0A9X2LAG1"/>
<evidence type="ECO:0000313" key="5">
    <source>
        <dbReference type="Proteomes" id="UP001142610"/>
    </source>
</evidence>
<feature type="domain" description="Mannitol dehydrogenase N-terminal" evidence="2">
    <location>
        <begin position="30"/>
        <end position="274"/>
    </location>
</feature>
<organism evidence="4 5">
    <name type="scientific">Parvularcula maris</name>
    <dbReference type="NCBI Taxonomy" id="2965077"/>
    <lineage>
        <taxon>Bacteria</taxon>
        <taxon>Pseudomonadati</taxon>
        <taxon>Pseudomonadota</taxon>
        <taxon>Alphaproteobacteria</taxon>
        <taxon>Parvularculales</taxon>
        <taxon>Parvularculaceae</taxon>
        <taxon>Parvularcula</taxon>
    </lineage>
</organism>
<dbReference type="Pfam" id="PF01232">
    <property type="entry name" value="Mannitol_dh"/>
    <property type="match status" value="1"/>
</dbReference>
<dbReference type="PANTHER" id="PTHR43362">
    <property type="entry name" value="MANNITOL DEHYDROGENASE DSF1-RELATED"/>
    <property type="match status" value="1"/>
</dbReference>
<accession>A0A9X2LAG1</accession>
<evidence type="ECO:0000313" key="4">
    <source>
        <dbReference type="EMBL" id="MCQ8186096.1"/>
    </source>
</evidence>
<sequence>MTLRLSSVSIGQAREGVQLPSYDRRLLKPRMVHLGIGAFHRAHQAVYTDDVLEEGGDWGSVGVSLRSDGVTRQLSPQDGLFSVAVRDGEERLRVIGSNIAALFAPQSPERVLALMSAETCHVVTLTVTEKGYGLDPSSGKLLVDRGDIASDLAHPHRPTTPIGYIAEALRRRRQAGYRPFTALSCDNLSCNGGKLREAVIQYTQLCEPVLASWIEAEGAFPSTMVDRIVPATTPDDLDTAKAKLGLRDEGFVATEAFTQWVIEDRFCGPRPAWERAGAVFSSEVQRFEAMKLRLLNGPHSAIAYLGCLKELPFVHDVMNDAYLGRYVERLMEDEIAPVVRGPSGFDLSSYTLELRQRFRNPSLQHRTSQIAMDGSQKLPPRLLSTIADNLAARRPFRRLATAVAAWIAYASGSGPAGLDDIDDPIAKQLRTAAEKGGGRTDDLLSAFLDLQSVFGSDLPRSSVFRQSIEEPLKLLLTENWTALRRWTENEEDQR</sequence>
<dbReference type="InterPro" id="IPR008927">
    <property type="entry name" value="6-PGluconate_DH-like_C_sf"/>
</dbReference>
<keyword evidence="1" id="KW-0560">Oxidoreductase</keyword>
<proteinExistence type="predicted"/>
<dbReference type="Proteomes" id="UP001142610">
    <property type="component" value="Unassembled WGS sequence"/>
</dbReference>
<evidence type="ECO:0000256" key="1">
    <source>
        <dbReference type="ARBA" id="ARBA00023002"/>
    </source>
</evidence>
<comment type="caution">
    <text evidence="4">The sequence shown here is derived from an EMBL/GenBank/DDBJ whole genome shotgun (WGS) entry which is preliminary data.</text>
</comment>
<dbReference type="InterPro" id="IPR050988">
    <property type="entry name" value="Mannitol_DH/Oxidoreductase"/>
</dbReference>
<protein>
    <submittedName>
        <fullName evidence="4">Mannitol dehydrogenase family protein</fullName>
    </submittedName>
</protein>
<feature type="domain" description="Mannitol dehydrogenase C-terminal" evidence="3">
    <location>
        <begin position="284"/>
        <end position="473"/>
    </location>
</feature>